<organism evidence="2 3">
    <name type="scientific">Dethiobacter alkaliphilus AHT 1</name>
    <dbReference type="NCBI Taxonomy" id="555088"/>
    <lineage>
        <taxon>Bacteria</taxon>
        <taxon>Bacillati</taxon>
        <taxon>Bacillota</taxon>
        <taxon>Dethiobacteria</taxon>
        <taxon>Dethiobacterales</taxon>
        <taxon>Dethiobacteraceae</taxon>
        <taxon>Dethiobacter</taxon>
    </lineage>
</organism>
<keyword evidence="1" id="KW-1277">Toxin-antitoxin system</keyword>
<evidence type="ECO:0000256" key="1">
    <source>
        <dbReference type="ARBA" id="ARBA00022649"/>
    </source>
</evidence>
<dbReference type="Proteomes" id="UP000006443">
    <property type="component" value="Unassembled WGS sequence"/>
</dbReference>
<evidence type="ECO:0000313" key="3">
    <source>
        <dbReference type="Proteomes" id="UP000006443"/>
    </source>
</evidence>
<dbReference type="RefSeq" id="WP_008513780.1">
    <property type="nucleotide sequence ID" value="NZ_ACJM01000001.1"/>
</dbReference>
<protein>
    <submittedName>
        <fullName evidence="2">Plasmid stabilization system</fullName>
    </submittedName>
</protein>
<dbReference type="OrthoDB" id="3268478at2"/>
<name>C0GC60_DETAL</name>
<dbReference type="AlphaFoldDB" id="C0GC60"/>
<sequence>MTYNLIVSKEAHEDIDAIVHYIANELANPTAAVTLLNDVEKSYHAVVENPSMYSLCHDARLSSKGYRKIVVKNYLILYRVDDEAKTV</sequence>
<dbReference type="STRING" id="555088.DealDRAFT_0069"/>
<dbReference type="eggNOG" id="COG3668">
    <property type="taxonomic scope" value="Bacteria"/>
</dbReference>
<dbReference type="Pfam" id="PF05016">
    <property type="entry name" value="ParE_toxin"/>
    <property type="match status" value="1"/>
</dbReference>
<dbReference type="InterPro" id="IPR007712">
    <property type="entry name" value="RelE/ParE_toxin"/>
</dbReference>
<proteinExistence type="predicted"/>
<dbReference type="SUPFAM" id="SSF143011">
    <property type="entry name" value="RelE-like"/>
    <property type="match status" value="1"/>
</dbReference>
<dbReference type="InterPro" id="IPR035093">
    <property type="entry name" value="RelE/ParE_toxin_dom_sf"/>
</dbReference>
<evidence type="ECO:0000313" key="2">
    <source>
        <dbReference type="EMBL" id="EEG78795.1"/>
    </source>
</evidence>
<reference evidence="2 3" key="1">
    <citation type="submission" date="2009-02" db="EMBL/GenBank/DDBJ databases">
        <title>Sequencing of the draft genome and assembly of Dethiobacter alkaliphilus AHT 1.</title>
        <authorList>
            <consortium name="US DOE Joint Genome Institute (JGI-PGF)"/>
            <person name="Lucas S."/>
            <person name="Copeland A."/>
            <person name="Lapidus A."/>
            <person name="Glavina del Rio T."/>
            <person name="Dalin E."/>
            <person name="Tice H."/>
            <person name="Bruce D."/>
            <person name="Goodwin L."/>
            <person name="Pitluck S."/>
            <person name="Larimer F."/>
            <person name="Land M.L."/>
            <person name="Hauser L."/>
            <person name="Muyzer G."/>
        </authorList>
    </citation>
    <scope>NUCLEOTIDE SEQUENCE [LARGE SCALE GENOMIC DNA]</scope>
    <source>
        <strain evidence="2 3">AHT 1</strain>
    </source>
</reference>
<dbReference type="EMBL" id="ACJM01000001">
    <property type="protein sequence ID" value="EEG78795.1"/>
    <property type="molecule type" value="Genomic_DNA"/>
</dbReference>
<keyword evidence="3" id="KW-1185">Reference proteome</keyword>
<gene>
    <name evidence="2" type="ORF">DealDRAFT_0069</name>
</gene>
<accession>C0GC60</accession>
<dbReference type="Gene3D" id="3.30.2310.20">
    <property type="entry name" value="RelE-like"/>
    <property type="match status" value="1"/>
</dbReference>
<comment type="caution">
    <text evidence="2">The sequence shown here is derived from an EMBL/GenBank/DDBJ whole genome shotgun (WGS) entry which is preliminary data.</text>
</comment>